<dbReference type="GO" id="GO:0005634">
    <property type="term" value="C:nucleus"/>
    <property type="evidence" value="ECO:0007669"/>
    <property type="project" value="TreeGrafter"/>
</dbReference>
<dbReference type="PANTHER" id="PTHR16266:SF17">
    <property type="entry name" value="BRWD3"/>
    <property type="match status" value="1"/>
</dbReference>
<dbReference type="InterPro" id="IPR052060">
    <property type="entry name" value="Bromo_WD_repeat"/>
</dbReference>
<protein>
    <recommendedName>
        <fullName evidence="1">BRWD/PHIP N-terminal domain-containing protein</fullName>
    </recommendedName>
</protein>
<keyword evidence="3" id="KW-1185">Reference proteome</keyword>
<evidence type="ECO:0000313" key="3">
    <source>
        <dbReference type="Proteomes" id="UP001054889"/>
    </source>
</evidence>
<dbReference type="Proteomes" id="UP001054889">
    <property type="component" value="Unassembled WGS sequence"/>
</dbReference>
<dbReference type="GO" id="GO:0008360">
    <property type="term" value="P:regulation of cell shape"/>
    <property type="evidence" value="ECO:0007669"/>
    <property type="project" value="TreeGrafter"/>
</dbReference>
<dbReference type="PANTHER" id="PTHR16266">
    <property type="entry name" value="WD REPEAT DOMAIN 9"/>
    <property type="match status" value="1"/>
</dbReference>
<organism evidence="2 3">
    <name type="scientific">Eleusine coracana subsp. coracana</name>
    <dbReference type="NCBI Taxonomy" id="191504"/>
    <lineage>
        <taxon>Eukaryota</taxon>
        <taxon>Viridiplantae</taxon>
        <taxon>Streptophyta</taxon>
        <taxon>Embryophyta</taxon>
        <taxon>Tracheophyta</taxon>
        <taxon>Spermatophyta</taxon>
        <taxon>Magnoliopsida</taxon>
        <taxon>Liliopsida</taxon>
        <taxon>Poales</taxon>
        <taxon>Poaceae</taxon>
        <taxon>PACMAD clade</taxon>
        <taxon>Chloridoideae</taxon>
        <taxon>Cynodonteae</taxon>
        <taxon>Eleusininae</taxon>
        <taxon>Eleusine</taxon>
    </lineage>
</organism>
<dbReference type="AlphaFoldDB" id="A0AAV5DS17"/>
<dbReference type="GO" id="GO:0006357">
    <property type="term" value="P:regulation of transcription by RNA polymerase II"/>
    <property type="evidence" value="ECO:0007669"/>
    <property type="project" value="TreeGrafter"/>
</dbReference>
<feature type="domain" description="BRWD/PHIP N-terminal" evidence="1">
    <location>
        <begin position="39"/>
        <end position="119"/>
    </location>
</feature>
<gene>
    <name evidence="2" type="primary">ga31664</name>
    <name evidence="2" type="ORF">PR202_ga31664</name>
</gene>
<comment type="caution">
    <text evidence="2">The sequence shown here is derived from an EMBL/GenBank/DDBJ whole genome shotgun (WGS) entry which is preliminary data.</text>
</comment>
<reference evidence="2" key="1">
    <citation type="journal article" date="2018" name="DNA Res.">
        <title>Multiple hybrid de novo genome assembly of finger millet, an orphan allotetraploid crop.</title>
        <authorList>
            <person name="Hatakeyama M."/>
            <person name="Aluri S."/>
            <person name="Balachadran M.T."/>
            <person name="Sivarajan S.R."/>
            <person name="Patrignani A."/>
            <person name="Gruter S."/>
            <person name="Poveda L."/>
            <person name="Shimizu-Inatsugi R."/>
            <person name="Baeten J."/>
            <person name="Francoijs K.J."/>
            <person name="Nataraja K.N."/>
            <person name="Reddy Y.A.N."/>
            <person name="Phadnis S."/>
            <person name="Ravikumar R.L."/>
            <person name="Schlapbach R."/>
            <person name="Sreeman S.M."/>
            <person name="Shimizu K.K."/>
        </authorList>
    </citation>
    <scope>NUCLEOTIDE SEQUENCE</scope>
</reference>
<dbReference type="Pfam" id="PF25437">
    <property type="entry name" value="BRWD1_N"/>
    <property type="match status" value="1"/>
</dbReference>
<sequence length="119" mass="13412">MSFGKHPPSGNAASISMPTLDFPCQELERVNPVNSVMSADVSSMAGVDIDMREIYFLIMHFLSRGPFKRTLGVLCNELLEHQLLPRRYHAWYSRGGFHSGEENDDGISLPLGYQKLVER</sequence>
<evidence type="ECO:0000313" key="2">
    <source>
        <dbReference type="EMBL" id="GJN13308.1"/>
    </source>
</evidence>
<dbReference type="InterPro" id="IPR057452">
    <property type="entry name" value="BRWD/PHIP_N"/>
</dbReference>
<evidence type="ECO:0000259" key="1">
    <source>
        <dbReference type="Pfam" id="PF25437"/>
    </source>
</evidence>
<accession>A0AAV5DS17</accession>
<reference evidence="2" key="2">
    <citation type="submission" date="2021-12" db="EMBL/GenBank/DDBJ databases">
        <title>Resequencing data analysis of finger millet.</title>
        <authorList>
            <person name="Hatakeyama M."/>
            <person name="Aluri S."/>
            <person name="Balachadran M.T."/>
            <person name="Sivarajan S.R."/>
            <person name="Poveda L."/>
            <person name="Shimizu-Inatsugi R."/>
            <person name="Schlapbach R."/>
            <person name="Sreeman S.M."/>
            <person name="Shimizu K.K."/>
        </authorList>
    </citation>
    <scope>NUCLEOTIDE SEQUENCE</scope>
</reference>
<proteinExistence type="predicted"/>
<dbReference type="EMBL" id="BQKI01000070">
    <property type="protein sequence ID" value="GJN13308.1"/>
    <property type="molecule type" value="Genomic_DNA"/>
</dbReference>
<dbReference type="GO" id="GO:0007010">
    <property type="term" value="P:cytoskeleton organization"/>
    <property type="evidence" value="ECO:0007669"/>
    <property type="project" value="TreeGrafter"/>
</dbReference>
<name>A0AAV5DS17_ELECO</name>